<feature type="transmembrane region" description="Helical" evidence="1">
    <location>
        <begin position="73"/>
        <end position="93"/>
    </location>
</feature>
<feature type="transmembrane region" description="Helical" evidence="1">
    <location>
        <begin position="114"/>
        <end position="134"/>
    </location>
</feature>
<sequence length="329" mass="38134">MPYIRIIMTAIAKILSKFFSMATLTFFGRIPTQDSSVMSFMGIVSLYWIYIAISVFFPDLAEMFIPFIPDDETIIRIVSISLAVLLPLAVGYASTKIENRDPDYSILKQMVMGYPYALVLGSLSMLLVIIIPLIKLPSIIKMHTQEQFAVMIRKGKYDDVLEEIKTILSDYDLPAHIHDPKKPVWYCFIALSYVLEHIFNKKIAKKMKYLTVEVEDTSVEVTLHATDISIVGSKKEVLQVKHILSEEIEPENLFFSWDDSTQKIEEEICEMKHQLEDGEQIDFDELKDITEKLRKSSLANEDWNAIRRQIYKLERDNYKNECESKKSYQ</sequence>
<feature type="transmembrane region" description="Helical" evidence="1">
    <location>
        <begin position="40"/>
        <end position="61"/>
    </location>
</feature>
<keyword evidence="1" id="KW-0812">Transmembrane</keyword>
<gene>
    <name evidence="2" type="ORF">CR194_06635</name>
</gene>
<organism evidence="2 3">
    <name type="scientific">Salipaludibacillus keqinensis</name>
    <dbReference type="NCBI Taxonomy" id="2045207"/>
    <lineage>
        <taxon>Bacteria</taxon>
        <taxon>Bacillati</taxon>
        <taxon>Bacillota</taxon>
        <taxon>Bacilli</taxon>
        <taxon>Bacillales</taxon>
        <taxon>Bacillaceae</taxon>
    </lineage>
</organism>
<evidence type="ECO:0000313" key="2">
    <source>
        <dbReference type="EMBL" id="PYZ95187.1"/>
    </source>
</evidence>
<proteinExistence type="predicted"/>
<evidence type="ECO:0000256" key="1">
    <source>
        <dbReference type="SAM" id="Phobius"/>
    </source>
</evidence>
<dbReference type="OrthoDB" id="5242965at2"/>
<name>A0A323TNC2_9BACI</name>
<evidence type="ECO:0000313" key="3">
    <source>
        <dbReference type="Proteomes" id="UP000248214"/>
    </source>
</evidence>
<keyword evidence="3" id="KW-1185">Reference proteome</keyword>
<protein>
    <submittedName>
        <fullName evidence="2">Uncharacterized protein</fullName>
    </submittedName>
</protein>
<dbReference type="RefSeq" id="WP_110608822.1">
    <property type="nucleotide sequence ID" value="NZ_PDOD01000001.1"/>
</dbReference>
<dbReference type="Proteomes" id="UP000248214">
    <property type="component" value="Unassembled WGS sequence"/>
</dbReference>
<keyword evidence="1" id="KW-1133">Transmembrane helix</keyword>
<comment type="caution">
    <text evidence="2">The sequence shown here is derived from an EMBL/GenBank/DDBJ whole genome shotgun (WGS) entry which is preliminary data.</text>
</comment>
<keyword evidence="1" id="KW-0472">Membrane</keyword>
<accession>A0A323TNC2</accession>
<dbReference type="EMBL" id="PDOD01000001">
    <property type="protein sequence ID" value="PYZ95187.1"/>
    <property type="molecule type" value="Genomic_DNA"/>
</dbReference>
<dbReference type="AlphaFoldDB" id="A0A323TNC2"/>
<reference evidence="2 3" key="1">
    <citation type="submission" date="2017-10" db="EMBL/GenBank/DDBJ databases">
        <title>Bacillus sp. nov., a halophilic bacterium isolated from a Keqin Lake.</title>
        <authorList>
            <person name="Wang H."/>
        </authorList>
    </citation>
    <scope>NUCLEOTIDE SEQUENCE [LARGE SCALE GENOMIC DNA]</scope>
    <source>
        <strain evidence="2 3">KQ-12</strain>
    </source>
</reference>